<dbReference type="CDD" id="cd16917">
    <property type="entry name" value="HATPase_UhpB-NarQ-NarX-like"/>
    <property type="match status" value="1"/>
</dbReference>
<dbReference type="AlphaFoldDB" id="A0A917NP06"/>
<dbReference type="Gene3D" id="1.20.5.1930">
    <property type="match status" value="1"/>
</dbReference>
<keyword evidence="9" id="KW-0472">Membrane</keyword>
<keyword evidence="9" id="KW-0812">Transmembrane</keyword>
<gene>
    <name evidence="12" type="ORF">GCM10012282_09390</name>
</gene>
<proteinExistence type="predicted"/>
<dbReference type="EMBL" id="BMMU01000002">
    <property type="protein sequence ID" value="GGJ15336.1"/>
    <property type="molecule type" value="Genomic_DNA"/>
</dbReference>
<feature type="transmembrane region" description="Helical" evidence="9">
    <location>
        <begin position="65"/>
        <end position="83"/>
    </location>
</feature>
<evidence type="ECO:0000313" key="13">
    <source>
        <dbReference type="Proteomes" id="UP000625682"/>
    </source>
</evidence>
<dbReference type="GO" id="GO:0016020">
    <property type="term" value="C:membrane"/>
    <property type="evidence" value="ECO:0007669"/>
    <property type="project" value="InterPro"/>
</dbReference>
<dbReference type="InterPro" id="IPR003594">
    <property type="entry name" value="HATPase_dom"/>
</dbReference>
<keyword evidence="13" id="KW-1185">Reference proteome</keyword>
<feature type="transmembrane region" description="Helical" evidence="9">
    <location>
        <begin position="36"/>
        <end position="53"/>
    </location>
</feature>
<feature type="transmembrane region" description="Helical" evidence="9">
    <location>
        <begin position="12"/>
        <end position="30"/>
    </location>
</feature>
<keyword evidence="5" id="KW-0547">Nucleotide-binding</keyword>
<feature type="domain" description="Histidine kinase/HSP90-like ATPase" evidence="10">
    <location>
        <begin position="292"/>
        <end position="384"/>
    </location>
</feature>
<evidence type="ECO:0000256" key="1">
    <source>
        <dbReference type="ARBA" id="ARBA00000085"/>
    </source>
</evidence>
<dbReference type="Pfam" id="PF07730">
    <property type="entry name" value="HisKA_3"/>
    <property type="match status" value="1"/>
</dbReference>
<keyword evidence="3" id="KW-0597">Phosphoprotein</keyword>
<dbReference type="PANTHER" id="PTHR24421">
    <property type="entry name" value="NITRATE/NITRITE SENSOR PROTEIN NARX-RELATED"/>
    <property type="match status" value="1"/>
</dbReference>
<reference evidence="12" key="2">
    <citation type="submission" date="2020-09" db="EMBL/GenBank/DDBJ databases">
        <authorList>
            <person name="Sun Q."/>
            <person name="Zhou Y."/>
        </authorList>
    </citation>
    <scope>NUCLEOTIDE SEQUENCE</scope>
    <source>
        <strain evidence="12">CGMCC 4.7272</strain>
    </source>
</reference>
<dbReference type="GO" id="GO:0046983">
    <property type="term" value="F:protein dimerization activity"/>
    <property type="evidence" value="ECO:0007669"/>
    <property type="project" value="InterPro"/>
</dbReference>
<dbReference type="InterPro" id="IPR011712">
    <property type="entry name" value="Sig_transdc_His_kin_sub3_dim/P"/>
</dbReference>
<dbReference type="InterPro" id="IPR036890">
    <property type="entry name" value="HATPase_C_sf"/>
</dbReference>
<keyword evidence="8" id="KW-0902">Two-component regulatory system</keyword>
<evidence type="ECO:0000256" key="2">
    <source>
        <dbReference type="ARBA" id="ARBA00012438"/>
    </source>
</evidence>
<accession>A0A917NP06</accession>
<dbReference type="Proteomes" id="UP000625682">
    <property type="component" value="Unassembled WGS sequence"/>
</dbReference>
<name>A0A917NP06_9ACTN</name>
<evidence type="ECO:0000256" key="6">
    <source>
        <dbReference type="ARBA" id="ARBA00022777"/>
    </source>
</evidence>
<evidence type="ECO:0000259" key="10">
    <source>
        <dbReference type="Pfam" id="PF02518"/>
    </source>
</evidence>
<keyword evidence="4" id="KW-0808">Transferase</keyword>
<dbReference type="GO" id="GO:0005524">
    <property type="term" value="F:ATP binding"/>
    <property type="evidence" value="ECO:0007669"/>
    <property type="project" value="UniProtKB-KW"/>
</dbReference>
<dbReference type="PANTHER" id="PTHR24421:SF10">
    <property type="entry name" value="NITRATE_NITRITE SENSOR PROTEIN NARQ"/>
    <property type="match status" value="1"/>
</dbReference>
<keyword evidence="7" id="KW-0067">ATP-binding</keyword>
<feature type="domain" description="Signal transduction histidine kinase subgroup 3 dimerisation and phosphoacceptor" evidence="11">
    <location>
        <begin position="179"/>
        <end position="244"/>
    </location>
</feature>
<dbReference type="Gene3D" id="3.30.565.10">
    <property type="entry name" value="Histidine kinase-like ATPase, C-terminal domain"/>
    <property type="match status" value="1"/>
</dbReference>
<evidence type="ECO:0000256" key="7">
    <source>
        <dbReference type="ARBA" id="ARBA00022840"/>
    </source>
</evidence>
<feature type="transmembrane region" description="Helical" evidence="9">
    <location>
        <begin position="113"/>
        <end position="133"/>
    </location>
</feature>
<dbReference type="SUPFAM" id="SSF55874">
    <property type="entry name" value="ATPase domain of HSP90 chaperone/DNA topoisomerase II/histidine kinase"/>
    <property type="match status" value="1"/>
</dbReference>
<reference evidence="12" key="1">
    <citation type="journal article" date="2014" name="Int. J. Syst. Evol. Microbiol.">
        <title>Complete genome sequence of Corynebacterium casei LMG S-19264T (=DSM 44701T), isolated from a smear-ripened cheese.</title>
        <authorList>
            <consortium name="US DOE Joint Genome Institute (JGI-PGF)"/>
            <person name="Walter F."/>
            <person name="Albersmeier A."/>
            <person name="Kalinowski J."/>
            <person name="Ruckert C."/>
        </authorList>
    </citation>
    <scope>NUCLEOTIDE SEQUENCE</scope>
    <source>
        <strain evidence="12">CGMCC 4.7272</strain>
    </source>
</reference>
<evidence type="ECO:0000259" key="11">
    <source>
        <dbReference type="Pfam" id="PF07730"/>
    </source>
</evidence>
<comment type="catalytic activity">
    <reaction evidence="1">
        <text>ATP + protein L-histidine = ADP + protein N-phospho-L-histidine.</text>
        <dbReference type="EC" id="2.7.13.3"/>
    </reaction>
</comment>
<dbReference type="RefSeq" id="WP_189145942.1">
    <property type="nucleotide sequence ID" value="NZ_BAABER010000006.1"/>
</dbReference>
<dbReference type="GO" id="GO:0000155">
    <property type="term" value="F:phosphorelay sensor kinase activity"/>
    <property type="evidence" value="ECO:0007669"/>
    <property type="project" value="InterPro"/>
</dbReference>
<feature type="transmembrane region" description="Helical" evidence="9">
    <location>
        <begin position="139"/>
        <end position="160"/>
    </location>
</feature>
<dbReference type="Pfam" id="PF02518">
    <property type="entry name" value="HATPase_c"/>
    <property type="match status" value="1"/>
</dbReference>
<evidence type="ECO:0000313" key="12">
    <source>
        <dbReference type="EMBL" id="GGJ15336.1"/>
    </source>
</evidence>
<protein>
    <recommendedName>
        <fullName evidence="2">histidine kinase</fullName>
        <ecNumber evidence="2">2.7.13.3</ecNumber>
    </recommendedName>
</protein>
<evidence type="ECO:0000256" key="5">
    <source>
        <dbReference type="ARBA" id="ARBA00022741"/>
    </source>
</evidence>
<dbReference type="InterPro" id="IPR050482">
    <property type="entry name" value="Sensor_HK_TwoCompSys"/>
</dbReference>
<evidence type="ECO:0000256" key="9">
    <source>
        <dbReference type="SAM" id="Phobius"/>
    </source>
</evidence>
<keyword evidence="6" id="KW-0418">Kinase</keyword>
<evidence type="ECO:0000256" key="8">
    <source>
        <dbReference type="ARBA" id="ARBA00023012"/>
    </source>
</evidence>
<keyword evidence="9" id="KW-1133">Transmembrane helix</keyword>
<dbReference type="EC" id="2.7.13.3" evidence="2"/>
<sequence>MTSDSPRSCARAFVVTLLVMSGIPDLLNASEGGYAIWPYAVVLGIGYAALLWPARRRPHWLTPQLRTGAPAVASLLFTAASLLLGQEALFGPGETAVLLSLLFIAVRHCPQPWTVVCGILTGIALLGTPARFYQDDTSGLLGFMMAALVLIGVVGGLAAFMRSQDYRRTVAVVETRRAERVAIAADLHDFVAHHVTGILVQTQMARMMATTQPEHLDTVLAGIERAATEALASMRRTVGVLRDTGPDAADRRPVGDLAGIAELADGFASPVQHVTLDRDPTVPEDLPHEVQAAAFRVVQEALTNVRRHAADATEITVRLRHDGRRLEVGVTDDGLGGTQLPAAAHGGGFGLVGLTERVTALGGALRAGPPAGQTQGWEVRALFPTGKV</sequence>
<evidence type="ECO:0000256" key="4">
    <source>
        <dbReference type="ARBA" id="ARBA00022679"/>
    </source>
</evidence>
<organism evidence="12 13">
    <name type="scientific">Streptomyces lacrimifluminis</name>
    <dbReference type="NCBI Taxonomy" id="1500077"/>
    <lineage>
        <taxon>Bacteria</taxon>
        <taxon>Bacillati</taxon>
        <taxon>Actinomycetota</taxon>
        <taxon>Actinomycetes</taxon>
        <taxon>Kitasatosporales</taxon>
        <taxon>Streptomycetaceae</taxon>
        <taxon>Streptomyces</taxon>
    </lineage>
</organism>
<comment type="caution">
    <text evidence="12">The sequence shown here is derived from an EMBL/GenBank/DDBJ whole genome shotgun (WGS) entry which is preliminary data.</text>
</comment>
<evidence type="ECO:0000256" key="3">
    <source>
        <dbReference type="ARBA" id="ARBA00022553"/>
    </source>
</evidence>